<evidence type="ECO:0000313" key="1">
    <source>
        <dbReference type="EMBL" id="PXW50945.1"/>
    </source>
</evidence>
<proteinExistence type="predicted"/>
<dbReference type="Proteomes" id="UP000248021">
    <property type="component" value="Unassembled WGS sequence"/>
</dbReference>
<reference evidence="1 2" key="1">
    <citation type="submission" date="2018-05" db="EMBL/GenBank/DDBJ databases">
        <title>Genomic Encyclopedia of Type Strains, Phase IV (KMG-IV): sequencing the most valuable type-strain genomes for metagenomic binning, comparative biology and taxonomic classification.</title>
        <authorList>
            <person name="Goeker M."/>
        </authorList>
    </citation>
    <scope>NUCLEOTIDE SEQUENCE [LARGE SCALE GENOMIC DNA]</scope>
    <source>
        <strain evidence="1 2">DSM 6462</strain>
    </source>
</reference>
<gene>
    <name evidence="1" type="ORF">C7450_12256</name>
</gene>
<dbReference type="AlphaFoldDB" id="A0A2V3TTI3"/>
<organism evidence="1 2">
    <name type="scientific">Chelatococcus asaccharovorans</name>
    <dbReference type="NCBI Taxonomy" id="28210"/>
    <lineage>
        <taxon>Bacteria</taxon>
        <taxon>Pseudomonadati</taxon>
        <taxon>Pseudomonadota</taxon>
        <taxon>Alphaproteobacteria</taxon>
        <taxon>Hyphomicrobiales</taxon>
        <taxon>Chelatococcaceae</taxon>
        <taxon>Chelatococcus</taxon>
    </lineage>
</organism>
<comment type="caution">
    <text evidence="1">The sequence shown here is derived from an EMBL/GenBank/DDBJ whole genome shotgun (WGS) entry which is preliminary data.</text>
</comment>
<name>A0A2V3TTI3_9HYPH</name>
<dbReference type="EMBL" id="QJJK01000022">
    <property type="protein sequence ID" value="PXW50945.1"/>
    <property type="molecule type" value="Genomic_DNA"/>
</dbReference>
<accession>A0A2V3TTI3</accession>
<protein>
    <submittedName>
        <fullName evidence="1">Uncharacterized protein</fullName>
    </submittedName>
</protein>
<sequence length="57" mass="6398">MSDFSLRKKLPCVYCRLSASLETLNKGLVEQKAPLTLLHLPLSLAEMAFKGTNYENL</sequence>
<evidence type="ECO:0000313" key="2">
    <source>
        <dbReference type="Proteomes" id="UP000248021"/>
    </source>
</evidence>
<keyword evidence="2" id="KW-1185">Reference proteome</keyword>